<protein>
    <submittedName>
        <fullName evidence="2">Uncharacterized protein</fullName>
    </submittedName>
</protein>
<feature type="region of interest" description="Disordered" evidence="1">
    <location>
        <begin position="60"/>
        <end position="166"/>
    </location>
</feature>
<feature type="compositionally biased region" description="Basic and acidic residues" evidence="1">
    <location>
        <begin position="127"/>
        <end position="136"/>
    </location>
</feature>
<sequence>MPRRKKRDRSDQEKTSKSKNKGKIISYGVTTRVQSYSQLIRDFADHDNFLACGEEMVPLEMAGGNNNNRRGGHGASESVDGSSRPGGKRNTRSDIYQDRDLSPGRSSDYTAIRGQGQGQSKARRRKTDSVRVDINGKTRGRNAGKVAPADFPSRQSLDAAMMDSPE</sequence>
<evidence type="ECO:0000256" key="1">
    <source>
        <dbReference type="SAM" id="MobiDB-lite"/>
    </source>
</evidence>
<organism evidence="2 3">
    <name type="scientific">Elysia marginata</name>
    <dbReference type="NCBI Taxonomy" id="1093978"/>
    <lineage>
        <taxon>Eukaryota</taxon>
        <taxon>Metazoa</taxon>
        <taxon>Spiralia</taxon>
        <taxon>Lophotrochozoa</taxon>
        <taxon>Mollusca</taxon>
        <taxon>Gastropoda</taxon>
        <taxon>Heterobranchia</taxon>
        <taxon>Euthyneura</taxon>
        <taxon>Panpulmonata</taxon>
        <taxon>Sacoglossa</taxon>
        <taxon>Placobranchoidea</taxon>
        <taxon>Plakobranchidae</taxon>
        <taxon>Elysia</taxon>
    </lineage>
</organism>
<gene>
    <name evidence="2" type="ORF">ElyMa_005572500</name>
</gene>
<feature type="compositionally biased region" description="Basic and acidic residues" evidence="1">
    <location>
        <begin position="91"/>
        <end position="102"/>
    </location>
</feature>
<proteinExistence type="predicted"/>
<dbReference type="AlphaFoldDB" id="A0AAV4F2J7"/>
<reference evidence="2 3" key="1">
    <citation type="journal article" date="2021" name="Elife">
        <title>Chloroplast acquisition without the gene transfer in kleptoplastic sea slugs, Plakobranchus ocellatus.</title>
        <authorList>
            <person name="Maeda T."/>
            <person name="Takahashi S."/>
            <person name="Yoshida T."/>
            <person name="Shimamura S."/>
            <person name="Takaki Y."/>
            <person name="Nagai Y."/>
            <person name="Toyoda A."/>
            <person name="Suzuki Y."/>
            <person name="Arimoto A."/>
            <person name="Ishii H."/>
            <person name="Satoh N."/>
            <person name="Nishiyama T."/>
            <person name="Hasebe M."/>
            <person name="Maruyama T."/>
            <person name="Minagawa J."/>
            <person name="Obokata J."/>
            <person name="Shigenobu S."/>
        </authorList>
    </citation>
    <scope>NUCLEOTIDE SEQUENCE [LARGE SCALE GENOMIC DNA]</scope>
</reference>
<feature type="region of interest" description="Disordered" evidence="1">
    <location>
        <begin position="1"/>
        <end position="24"/>
    </location>
</feature>
<name>A0AAV4F2J7_9GAST</name>
<comment type="caution">
    <text evidence="2">The sequence shown here is derived from an EMBL/GenBank/DDBJ whole genome shotgun (WGS) entry which is preliminary data.</text>
</comment>
<keyword evidence="3" id="KW-1185">Reference proteome</keyword>
<evidence type="ECO:0000313" key="2">
    <source>
        <dbReference type="EMBL" id="GFR67000.1"/>
    </source>
</evidence>
<dbReference type="EMBL" id="BMAT01011115">
    <property type="protein sequence ID" value="GFR67000.1"/>
    <property type="molecule type" value="Genomic_DNA"/>
</dbReference>
<accession>A0AAV4F2J7</accession>
<evidence type="ECO:0000313" key="3">
    <source>
        <dbReference type="Proteomes" id="UP000762676"/>
    </source>
</evidence>
<dbReference type="Proteomes" id="UP000762676">
    <property type="component" value="Unassembled WGS sequence"/>
</dbReference>